<protein>
    <submittedName>
        <fullName evidence="1">4-hydroxythreonine-4-phosphate dehydrogenase</fullName>
    </submittedName>
</protein>
<dbReference type="EMBL" id="JANSLM010000026">
    <property type="protein sequence ID" value="MDT8843555.1"/>
    <property type="molecule type" value="Genomic_DNA"/>
</dbReference>
<gene>
    <name evidence="1" type="ORF">ParKJ_39765</name>
</gene>
<sequence length="224" mass="23521">MEFALFFTRNDQTVANCLELFEQFKSTGVRHFGFKDVGVDKTTLQALADAIDKAGATSYMEVVSGSPEACIRSAEIAPELGVHRLLGGTQVEEIGAVLAGTRTAYYPAPGRPVGHPVQLEGSLQAIVDDCKRFMDLGCAGVDLLAFRASQAVPLELVAAAREVVRPGGLVVSGSIGTPARVQAIREAGADLFTVGNAVLDCTYVAGNSSSVEQAQAMLCESRGL</sequence>
<comment type="caution">
    <text evidence="1">The sequence shown here is derived from an EMBL/GenBank/DDBJ whole genome shotgun (WGS) entry which is preliminary data.</text>
</comment>
<dbReference type="SUPFAM" id="SSF51366">
    <property type="entry name" value="Ribulose-phoshate binding barrel"/>
    <property type="match status" value="1"/>
</dbReference>
<dbReference type="InterPro" id="IPR011060">
    <property type="entry name" value="RibuloseP-bd_barrel"/>
</dbReference>
<evidence type="ECO:0000313" key="2">
    <source>
        <dbReference type="Proteomes" id="UP001246473"/>
    </source>
</evidence>
<evidence type="ECO:0000313" key="1">
    <source>
        <dbReference type="EMBL" id="MDT8843555.1"/>
    </source>
</evidence>
<dbReference type="InterPro" id="IPR038597">
    <property type="entry name" value="GGGP/HepGP_synthase_sf"/>
</dbReference>
<dbReference type="Gene3D" id="3.20.20.390">
    <property type="entry name" value="FMN-linked oxidoreductases"/>
    <property type="match status" value="1"/>
</dbReference>
<dbReference type="AlphaFoldDB" id="A0AAP5UY04"/>
<dbReference type="Proteomes" id="UP001246473">
    <property type="component" value="Unassembled WGS sequence"/>
</dbReference>
<reference evidence="1" key="1">
    <citation type="submission" date="2022-08" db="EMBL/GenBank/DDBJ databases">
        <authorList>
            <person name="Kim S.-J."/>
        </authorList>
    </citation>
    <scope>NUCLEOTIDE SEQUENCE</scope>
    <source>
        <strain evidence="1">KJ</strain>
    </source>
</reference>
<accession>A0AAP5UY04</accession>
<proteinExistence type="predicted"/>
<dbReference type="RefSeq" id="WP_315697585.1">
    <property type="nucleotide sequence ID" value="NZ_JANSLM010000026.1"/>
</dbReference>
<name>A0AAP5UY04_9BURK</name>
<organism evidence="1 2">
    <name type="scientific">Paraburkholderia fungorum</name>
    <dbReference type="NCBI Taxonomy" id="134537"/>
    <lineage>
        <taxon>Bacteria</taxon>
        <taxon>Pseudomonadati</taxon>
        <taxon>Pseudomonadota</taxon>
        <taxon>Betaproteobacteria</taxon>
        <taxon>Burkholderiales</taxon>
        <taxon>Burkholderiaceae</taxon>
        <taxon>Paraburkholderia</taxon>
    </lineage>
</organism>